<gene>
    <name evidence="1" type="ORF">HVY52_03440</name>
</gene>
<dbReference type="GeneID" id="75058887"/>
<dbReference type="RefSeq" id="WP_001065776.1">
    <property type="nucleotide sequence ID" value="NZ_AP027926.1"/>
</dbReference>
<dbReference type="GO" id="GO:0005886">
    <property type="term" value="C:plasma membrane"/>
    <property type="evidence" value="ECO:0007669"/>
    <property type="project" value="TreeGrafter"/>
</dbReference>
<reference evidence="1 2" key="1">
    <citation type="submission" date="2020-06" db="EMBL/GenBank/DDBJ databases">
        <title>REHAB project genomes.</title>
        <authorList>
            <person name="Shaw L.P."/>
        </authorList>
    </citation>
    <scope>NUCLEOTIDE SEQUENCE [LARGE SCALE GENOMIC DNA]</scope>
    <source>
        <strain evidence="1 2">RHB28-C13</strain>
    </source>
</reference>
<name>A0A7L6VFS0_ESCFE</name>
<dbReference type="PANTHER" id="PTHR34980:SF2">
    <property type="entry name" value="INNER MEMBRANE PROTEIN YHAH-RELATED"/>
    <property type="match status" value="1"/>
</dbReference>
<dbReference type="Proteomes" id="UP000510927">
    <property type="component" value="Chromosome"/>
</dbReference>
<accession>A0A7L6VFS0</accession>
<evidence type="ECO:0000313" key="1">
    <source>
        <dbReference type="EMBL" id="QLM98905.1"/>
    </source>
</evidence>
<proteinExistence type="predicted"/>
<evidence type="ECO:0000313" key="2">
    <source>
        <dbReference type="Proteomes" id="UP000510927"/>
    </source>
</evidence>
<dbReference type="AlphaFoldDB" id="A0A7L6VFS0"/>
<sequence length="121" mass="13803">MNNSKGRQNGWRNAIDFNGVASRYEFWSFLSVSVGICLFPLFCWWLALMANPDYGVFIFFALPLSVLLGLLFLIPVLAIGVRRMHDIGYSGWWFIAAVLTIWFIPVILLICCMKSRTTSES</sequence>
<protein>
    <submittedName>
        <fullName evidence="1">DUF805 domain-containing protein</fullName>
    </submittedName>
</protein>
<dbReference type="OMA" id="IGRSGIW"/>
<dbReference type="Pfam" id="PF05656">
    <property type="entry name" value="DUF805"/>
    <property type="match status" value="1"/>
</dbReference>
<dbReference type="EMBL" id="CP055675">
    <property type="protein sequence ID" value="QLM98905.1"/>
    <property type="molecule type" value="Genomic_DNA"/>
</dbReference>
<dbReference type="PANTHER" id="PTHR34980">
    <property type="entry name" value="INNER MEMBRANE PROTEIN-RELATED-RELATED"/>
    <property type="match status" value="1"/>
</dbReference>
<organism evidence="1 2">
    <name type="scientific">Escherichia fergusonii</name>
    <dbReference type="NCBI Taxonomy" id="564"/>
    <lineage>
        <taxon>Bacteria</taxon>
        <taxon>Pseudomonadati</taxon>
        <taxon>Pseudomonadota</taxon>
        <taxon>Gammaproteobacteria</taxon>
        <taxon>Enterobacterales</taxon>
        <taxon>Enterobacteriaceae</taxon>
        <taxon>Escherichia</taxon>
    </lineage>
</organism>
<dbReference type="InterPro" id="IPR008523">
    <property type="entry name" value="DUF805"/>
</dbReference>